<proteinExistence type="predicted"/>
<accession>A0AA90H7D2</accession>
<reference evidence="2" key="1">
    <citation type="submission" date="2023-05" db="EMBL/GenBank/DDBJ databases">
        <title>Streptantibioticus silvisoli sp. nov., acidotolerant actinomycetes 1 from pine litter.</title>
        <authorList>
            <person name="Swiecimska M."/>
            <person name="Golinska P."/>
            <person name="Sangal V."/>
            <person name="Wachnowicz B."/>
            <person name="Goodfellow M."/>
        </authorList>
    </citation>
    <scope>NUCLEOTIDE SEQUENCE</scope>
    <source>
        <strain evidence="2">SL13</strain>
    </source>
</reference>
<feature type="region of interest" description="Disordered" evidence="1">
    <location>
        <begin position="214"/>
        <end position="246"/>
    </location>
</feature>
<organism evidence="2">
    <name type="scientific">Streptantibioticus silvisoli</name>
    <dbReference type="NCBI Taxonomy" id="2705255"/>
    <lineage>
        <taxon>Bacteria</taxon>
        <taxon>Bacillati</taxon>
        <taxon>Actinomycetota</taxon>
        <taxon>Actinomycetes</taxon>
        <taxon>Kitasatosporales</taxon>
        <taxon>Streptomycetaceae</taxon>
        <taxon>Streptantibioticus</taxon>
    </lineage>
</organism>
<gene>
    <name evidence="2" type="ORF">POF50_012550</name>
</gene>
<dbReference type="AlphaFoldDB" id="A0AA90H7D2"/>
<dbReference type="EMBL" id="JABXJJ020000013">
    <property type="protein sequence ID" value="MDI5970160.1"/>
    <property type="molecule type" value="Genomic_DNA"/>
</dbReference>
<protein>
    <submittedName>
        <fullName evidence="2">Uncharacterized protein</fullName>
    </submittedName>
</protein>
<evidence type="ECO:0000313" key="2">
    <source>
        <dbReference type="EMBL" id="MDI5970160.1"/>
    </source>
</evidence>
<comment type="caution">
    <text evidence="2">The sequence shown here is derived from an EMBL/GenBank/DDBJ whole genome shotgun (WGS) entry which is preliminary data.</text>
</comment>
<evidence type="ECO:0000256" key="1">
    <source>
        <dbReference type="SAM" id="MobiDB-lite"/>
    </source>
</evidence>
<name>A0AA90H7D2_9ACTN</name>
<feature type="region of interest" description="Disordered" evidence="1">
    <location>
        <begin position="467"/>
        <end position="498"/>
    </location>
</feature>
<dbReference type="RefSeq" id="WP_282698683.1">
    <property type="nucleotide sequence ID" value="NZ_JABXJJ020000013.1"/>
</dbReference>
<feature type="compositionally biased region" description="Low complexity" evidence="1">
    <location>
        <begin position="467"/>
        <end position="480"/>
    </location>
</feature>
<sequence length="498" mass="50059">MLVEQSHILVPPVRLPERDVLAESARRSPLFDRAVRLAGLLGTGRPVDATGILADEPLREAAAALGLRGSGYDDEAVAAWDFGLALGVIAIRDDEDGRPTAVPGDVLGTLDGLAADEVLTLWRAGLDAVIGEAEFDDLLTGSDDPYADDPFADDPCAEEAAGPAPEWDLAGERAYLDAILRTLYLVAVLESWQPAAGGAPEPLPLPVLAAVLLTPDDPADHPGGTHGTGGFDGTDESGGARGTDDLRGVEDADLVAEVAALADRLAALAPTGLLEYTPPARPLDLPFDGPLEDADPGEAAYGTVRLTALGLLVVRDRSLATGVAAPTLGDLRDAPATALLDVLPGYPPAAADAEADVWLAAREPAAAVAELLTVGVVGAAGATSAVRAVGAVSAEGAVSAVSAERAEGVTSGRVTPACLAVLNRLGGAAIPALRAAGAVPALRPFAEAALADPALAEAALADPALTGPARRAAGPAQRDGVPGSVAPAVQHATGTARP</sequence>